<keyword evidence="2" id="KW-0067">ATP-binding</keyword>
<evidence type="ECO:0000256" key="2">
    <source>
        <dbReference type="ARBA" id="ARBA00022840"/>
    </source>
</evidence>
<dbReference type="GO" id="GO:0005737">
    <property type="term" value="C:cytoplasm"/>
    <property type="evidence" value="ECO:0007669"/>
    <property type="project" value="TreeGrafter"/>
</dbReference>
<dbReference type="Pfam" id="PF13191">
    <property type="entry name" value="AAA_16"/>
    <property type="match status" value="1"/>
</dbReference>
<dbReference type="AlphaFoldDB" id="A0A3Q9KA62"/>
<keyword evidence="1" id="KW-0547">Nucleotide-binding</keyword>
<reference evidence="4 5" key="1">
    <citation type="submission" date="2018-04" db="EMBL/GenBank/DDBJ databases">
        <title>Complete genome sequences of Streptomyces lydicus strain WYEC and characterization of antagonistic properties of biological control agents.</title>
        <authorList>
            <person name="Mariita R.M."/>
            <person name="Sello J.K."/>
        </authorList>
    </citation>
    <scope>NUCLEOTIDE SEQUENCE [LARGE SCALE GENOMIC DNA]</scope>
    <source>
        <strain evidence="4 5">WYEC 108</strain>
    </source>
</reference>
<dbReference type="GO" id="GO:0005524">
    <property type="term" value="F:ATP binding"/>
    <property type="evidence" value="ECO:0007669"/>
    <property type="project" value="UniProtKB-KW"/>
</dbReference>
<dbReference type="PANTHER" id="PTHR16305">
    <property type="entry name" value="TESTICULAR SOLUBLE ADENYLYL CYCLASE"/>
    <property type="match status" value="1"/>
</dbReference>
<dbReference type="Pfam" id="PF00196">
    <property type="entry name" value="GerE"/>
    <property type="match status" value="1"/>
</dbReference>
<dbReference type="PANTHER" id="PTHR16305:SF35">
    <property type="entry name" value="TRANSCRIPTIONAL ACTIVATOR DOMAIN"/>
    <property type="match status" value="1"/>
</dbReference>
<evidence type="ECO:0000313" key="4">
    <source>
        <dbReference type="EMBL" id="AZS75587.1"/>
    </source>
</evidence>
<dbReference type="PROSITE" id="PS50043">
    <property type="entry name" value="HTH_LUXR_2"/>
    <property type="match status" value="1"/>
</dbReference>
<dbReference type="PRINTS" id="PR00038">
    <property type="entry name" value="HTHLUXR"/>
</dbReference>
<dbReference type="GO" id="GO:0004016">
    <property type="term" value="F:adenylate cyclase activity"/>
    <property type="evidence" value="ECO:0007669"/>
    <property type="project" value="TreeGrafter"/>
</dbReference>
<evidence type="ECO:0000313" key="5">
    <source>
        <dbReference type="Proteomes" id="UP000275579"/>
    </source>
</evidence>
<dbReference type="GO" id="GO:0003677">
    <property type="term" value="F:DNA binding"/>
    <property type="evidence" value="ECO:0007669"/>
    <property type="project" value="InterPro"/>
</dbReference>
<dbReference type="InterPro" id="IPR027417">
    <property type="entry name" value="P-loop_NTPase"/>
</dbReference>
<dbReference type="InterPro" id="IPR000792">
    <property type="entry name" value="Tscrpt_reg_LuxR_C"/>
</dbReference>
<proteinExistence type="predicted"/>
<dbReference type="RefSeq" id="WP_127154325.1">
    <property type="nucleotide sequence ID" value="NZ_RDTC01000001.1"/>
</dbReference>
<gene>
    <name evidence="4" type="ORF">DDE74_36035</name>
</gene>
<evidence type="ECO:0000259" key="3">
    <source>
        <dbReference type="PROSITE" id="PS50043"/>
    </source>
</evidence>
<feature type="domain" description="HTH luxR-type" evidence="3">
    <location>
        <begin position="918"/>
        <end position="983"/>
    </location>
</feature>
<dbReference type="InterPro" id="IPR036388">
    <property type="entry name" value="WH-like_DNA-bd_sf"/>
</dbReference>
<dbReference type="InterPro" id="IPR011990">
    <property type="entry name" value="TPR-like_helical_dom_sf"/>
</dbReference>
<dbReference type="EMBL" id="CP029042">
    <property type="protein sequence ID" value="AZS75587.1"/>
    <property type="molecule type" value="Genomic_DNA"/>
</dbReference>
<dbReference type="Gene3D" id="1.10.10.10">
    <property type="entry name" value="Winged helix-like DNA-binding domain superfamily/Winged helix DNA-binding domain"/>
    <property type="match status" value="1"/>
</dbReference>
<accession>A0A3Q9KA62</accession>
<protein>
    <recommendedName>
        <fullName evidence="3">HTH luxR-type domain-containing protein</fullName>
    </recommendedName>
</protein>
<dbReference type="CDD" id="cd06170">
    <property type="entry name" value="LuxR_C_like"/>
    <property type="match status" value="1"/>
</dbReference>
<name>A0A3Q9KA62_9ACTN</name>
<sequence>MYPASTAALINERLLSEWRSLATHNQDMCYETPGIAWHGGEVVASFEGCLVGRAAELVELSRLVESTLAGEGQAAFVVGEAGLGKTAVLEQAAAAAERRSLRVLRGSAQEREQACPFAFISSFLRLEESPSDARRARVSEVLRGDARYGLPGAKGETAGAYAATIEAMIGLVEDLCAQGPLALFLDDLQWADSASVAVLHKLVCSVHQLPLLVVGAHRPVSGVGEVDQLSRSPIAGNRILLELAPLDTKAVAALLADLCGRPAGPRLRRMAEGAAGNPLYLTELIAALRREHAIEAGEATADIAAGCSLPSLTALVTHRLRYLRDDVLQMLRVASVLGAGCTTAELAAVVDLPLRDLLAVMAEAEASGVLRDTGQHLRFRHELIRHALYDAVPGSVRAMLHMRAAQCLAEAGAAPERVAEHLLNGLPSPDFLIAWLEGSAARLTTRAPAMALRLLTTALELGDPTDAGYANLRLHHALAQLSCGLLAEAEESARCALAKAPDPGWECLMRWIVIQAAFARGRPDLALAEARAGCRSPGVPAIEAVRLQAFGAVCLFALGDLTEAGAVASRARRAADKAGDSHALASALHVLAAKRFLETPDAEAVELARQASRLTPDTVHPAQWMGLQLALVNYYVDLDLGHDAQRTLAAIRIPAEHTGGMFLPWYHLSCALLAFHTGRWDDALAEIASGLDCGGQDELSRALRALAALIAVHRGSRPLAEAHLTALLSEDDNSTVAAFYEYLPLCAGVLLDEAQGDAQRAYSRLVEAFDSGVGHLPGRLILSFLTPDLVRLALAQGDHTNAQRYAAAAQRRADHSGGLYHLGDAYRCQGLLSGDPDLLMEAVRCYRNAPRPLNEAHALTDAAELLARRGRLDDARVLLDQALDTFTQIGAVWDVAQATSRLRAVAVRRGSHRTRTGFRDGWEALTHTERLVAAHVAEGCPNPEIAARLSIARSTVSTHVSSILRKLAMTSRVEIAAEVTRRQKSGRPPPQD</sequence>
<organism evidence="4 5">
    <name type="scientific">Streptomyces lydicus</name>
    <dbReference type="NCBI Taxonomy" id="47763"/>
    <lineage>
        <taxon>Bacteria</taxon>
        <taxon>Bacillati</taxon>
        <taxon>Actinomycetota</taxon>
        <taxon>Actinomycetes</taxon>
        <taxon>Kitasatosporales</taxon>
        <taxon>Streptomycetaceae</taxon>
        <taxon>Streptomyces</taxon>
    </lineage>
</organism>
<dbReference type="SUPFAM" id="SSF52540">
    <property type="entry name" value="P-loop containing nucleoside triphosphate hydrolases"/>
    <property type="match status" value="1"/>
</dbReference>
<evidence type="ECO:0000256" key="1">
    <source>
        <dbReference type="ARBA" id="ARBA00022741"/>
    </source>
</evidence>
<dbReference type="Gene3D" id="1.25.40.10">
    <property type="entry name" value="Tetratricopeptide repeat domain"/>
    <property type="match status" value="2"/>
</dbReference>
<dbReference type="GO" id="GO:0006355">
    <property type="term" value="P:regulation of DNA-templated transcription"/>
    <property type="evidence" value="ECO:0007669"/>
    <property type="project" value="InterPro"/>
</dbReference>
<dbReference type="PROSITE" id="PS00622">
    <property type="entry name" value="HTH_LUXR_1"/>
    <property type="match status" value="1"/>
</dbReference>
<dbReference type="InterPro" id="IPR041664">
    <property type="entry name" value="AAA_16"/>
</dbReference>
<dbReference type="SUPFAM" id="SSF48452">
    <property type="entry name" value="TPR-like"/>
    <property type="match status" value="2"/>
</dbReference>
<dbReference type="InterPro" id="IPR016032">
    <property type="entry name" value="Sig_transdc_resp-reg_C-effctor"/>
</dbReference>
<dbReference type="SMART" id="SM00421">
    <property type="entry name" value="HTH_LUXR"/>
    <property type="match status" value="1"/>
</dbReference>
<dbReference type="SUPFAM" id="SSF46894">
    <property type="entry name" value="C-terminal effector domain of the bipartite response regulators"/>
    <property type="match status" value="1"/>
</dbReference>
<dbReference type="Gene3D" id="3.40.50.300">
    <property type="entry name" value="P-loop containing nucleotide triphosphate hydrolases"/>
    <property type="match status" value="1"/>
</dbReference>
<dbReference type="Proteomes" id="UP000275579">
    <property type="component" value="Chromosome"/>
</dbReference>